<dbReference type="Bgee" id="WBGene00007063">
    <property type="expression patterns" value="Expressed in pharyngeal muscle cell (C elegans) and 3 other cell types or tissues"/>
</dbReference>
<accession>A0A0K3AWR5</accession>
<dbReference type="GeneID" id="181792"/>
<evidence type="ECO:0000313" key="2">
    <source>
        <dbReference type="EMBL" id="CTQ86426.1"/>
    </source>
</evidence>
<dbReference type="Proteomes" id="UP000001940">
    <property type="component" value="Chromosome II"/>
</dbReference>
<evidence type="ECO:0000256" key="1">
    <source>
        <dbReference type="SAM" id="MobiDB-lite"/>
    </source>
</evidence>
<dbReference type="EMBL" id="BX284602">
    <property type="protein sequence ID" value="CTQ86426.1"/>
    <property type="molecule type" value="Genomic_DNA"/>
</dbReference>
<dbReference type="AGR" id="WB:WBGene00007063"/>
<name>A0A0K3AWR5_CAEEL</name>
<dbReference type="CTD" id="181792"/>
<feature type="compositionally biased region" description="Basic residues" evidence="1">
    <location>
        <begin position="28"/>
        <end position="42"/>
    </location>
</feature>
<feature type="region of interest" description="Disordered" evidence="1">
    <location>
        <begin position="21"/>
        <end position="53"/>
    </location>
</feature>
<protein>
    <submittedName>
        <fullName evidence="2">C2H2-type domain-containing protein</fullName>
    </submittedName>
</protein>
<sequence length="220" mass="26028">MSDNEEVYVNFRGMNCISTGKSASMVPSKRRNWPKRVKKRLSTQRNNQKTIRPPELNKNNIEIKDMNSNNLEERNREECIQPVSVEKNILHFEKFKSNQICIVRENNKFREGTRRRRKNSGESEDLKIHENFTEKRRPIRSCKQNISFYEMDGDIEEFEVFFDTPTKSKKVLLDIYSAKKMPKIEVEDSLVNKFHSKRPSRACRVLGSMEEVPFDVEIGY</sequence>
<dbReference type="OrthoDB" id="9984614at2759"/>
<proteinExistence type="predicted"/>
<evidence type="ECO:0000313" key="3">
    <source>
        <dbReference type="Proteomes" id="UP000001940"/>
    </source>
</evidence>
<organism evidence="2 3">
    <name type="scientific">Caenorhabditis elegans</name>
    <dbReference type="NCBI Taxonomy" id="6239"/>
    <lineage>
        <taxon>Eukaryota</taxon>
        <taxon>Metazoa</taxon>
        <taxon>Ecdysozoa</taxon>
        <taxon>Nematoda</taxon>
        <taxon>Chromadorea</taxon>
        <taxon>Rhabditida</taxon>
        <taxon>Rhabditina</taxon>
        <taxon>Rhabditomorpha</taxon>
        <taxon>Rhabditoidea</taxon>
        <taxon>Rhabditidae</taxon>
        <taxon>Peloderinae</taxon>
        <taxon>Caenorhabditis</taxon>
    </lineage>
</organism>
<evidence type="ECO:0000313" key="4">
    <source>
        <dbReference type="WormBase" id="2L52.1b"/>
    </source>
</evidence>
<dbReference type="WormBase" id="2L52.1b">
    <property type="protein sequence ID" value="CE50569"/>
    <property type="gene ID" value="WBGene00007063"/>
</dbReference>
<reference evidence="2 3" key="1">
    <citation type="journal article" date="1998" name="Science">
        <title>Genome sequence of the nematode C. elegans: a platform for investigating biology.</title>
        <authorList>
            <consortium name="The C. elegans sequencing consortium"/>
            <person name="Sulson J.E."/>
            <person name="Waterston R."/>
        </authorList>
    </citation>
    <scope>NUCLEOTIDE SEQUENCE [LARGE SCALE GENOMIC DNA]</scope>
    <source>
        <strain evidence="2 3">Bristol N2</strain>
    </source>
</reference>
<keyword evidence="3" id="KW-1185">Reference proteome</keyword>
<dbReference type="ExpressionAtlas" id="A0A0K3AWR5">
    <property type="expression patterns" value="baseline and differential"/>
</dbReference>
<dbReference type="RefSeq" id="NP_001368507.1">
    <property type="nucleotide sequence ID" value="NM_001381282.1"/>
</dbReference>
<gene>
    <name evidence="2 4" type="ORF">2L52.1</name>
    <name evidence="2" type="ORF">CELE_2L52.1</name>
</gene>
<dbReference type="AlphaFoldDB" id="A0A0K3AWR5"/>